<dbReference type="Gene3D" id="2.60.40.10">
    <property type="entry name" value="Immunoglobulins"/>
    <property type="match status" value="1"/>
</dbReference>
<evidence type="ECO:0000313" key="3">
    <source>
        <dbReference type="Proteomes" id="UP001163046"/>
    </source>
</evidence>
<dbReference type="AlphaFoldDB" id="A0A9X0D8Z3"/>
<reference evidence="2" key="1">
    <citation type="submission" date="2023-01" db="EMBL/GenBank/DDBJ databases">
        <title>Genome assembly of the deep-sea coral Lophelia pertusa.</title>
        <authorList>
            <person name="Herrera S."/>
            <person name="Cordes E."/>
        </authorList>
    </citation>
    <scope>NUCLEOTIDE SEQUENCE</scope>
    <source>
        <strain evidence="2">USNM1676648</strain>
        <tissue evidence="2">Polyp</tissue>
    </source>
</reference>
<dbReference type="Proteomes" id="UP001163046">
    <property type="component" value="Unassembled WGS sequence"/>
</dbReference>
<dbReference type="GO" id="GO:0015631">
    <property type="term" value="F:tubulin binding"/>
    <property type="evidence" value="ECO:0007669"/>
    <property type="project" value="TreeGrafter"/>
</dbReference>
<dbReference type="InterPro" id="IPR013783">
    <property type="entry name" value="Ig-like_fold"/>
</dbReference>
<feature type="non-terminal residue" evidence="2">
    <location>
        <position position="1"/>
    </location>
</feature>
<feature type="domain" description="Deleted in lung and esophageal cancer protein 1 Ig-like" evidence="1">
    <location>
        <begin position="11"/>
        <end position="89"/>
    </location>
</feature>
<sequence>CVYQSMKLETSLRLLLELKNVSSSSRQLRITPPTTKYFSVGLGRFPGEHGVVAPGLSCQYPIKFAPDSLADYDDFIKVKTQVDPPMVMTLQGRRPPPVLSCE</sequence>
<organism evidence="2 3">
    <name type="scientific">Desmophyllum pertusum</name>
    <dbReference type="NCBI Taxonomy" id="174260"/>
    <lineage>
        <taxon>Eukaryota</taxon>
        <taxon>Metazoa</taxon>
        <taxon>Cnidaria</taxon>
        <taxon>Anthozoa</taxon>
        <taxon>Hexacorallia</taxon>
        <taxon>Scleractinia</taxon>
        <taxon>Caryophylliina</taxon>
        <taxon>Caryophylliidae</taxon>
        <taxon>Desmophyllum</taxon>
    </lineage>
</organism>
<dbReference type="GO" id="GO:0005929">
    <property type="term" value="C:cilium"/>
    <property type="evidence" value="ECO:0007669"/>
    <property type="project" value="TreeGrafter"/>
</dbReference>
<accession>A0A9X0D8Z3</accession>
<dbReference type="GO" id="GO:0008285">
    <property type="term" value="P:negative regulation of cell population proliferation"/>
    <property type="evidence" value="ECO:0007669"/>
    <property type="project" value="InterPro"/>
</dbReference>
<protein>
    <submittedName>
        <fullName evidence="2">Deleted in lung and esophageal cancer protein 1</fullName>
    </submittedName>
</protein>
<gene>
    <name evidence="2" type="primary">DLEC1_1</name>
    <name evidence="2" type="ORF">OS493_027537</name>
</gene>
<dbReference type="InterPro" id="IPR059041">
    <property type="entry name" value="Ig_DLEC1_1"/>
</dbReference>
<keyword evidence="3" id="KW-1185">Reference proteome</keyword>
<name>A0A9X0D8Z3_9CNID</name>
<dbReference type="PANTHER" id="PTHR46348:SF1">
    <property type="entry name" value="DELETED IN LUNG AND ESOPHAGEAL CANCER PROTEIN 1"/>
    <property type="match status" value="1"/>
</dbReference>
<evidence type="ECO:0000313" key="2">
    <source>
        <dbReference type="EMBL" id="KAJ7390013.1"/>
    </source>
</evidence>
<comment type="caution">
    <text evidence="2">The sequence shown here is derived from an EMBL/GenBank/DDBJ whole genome shotgun (WGS) entry which is preliminary data.</text>
</comment>
<dbReference type="Pfam" id="PF23277">
    <property type="entry name" value="Ig_Dlec1_1"/>
    <property type="match status" value="1"/>
</dbReference>
<proteinExistence type="predicted"/>
<dbReference type="InterPro" id="IPR033304">
    <property type="entry name" value="DLEC1"/>
</dbReference>
<dbReference type="OrthoDB" id="2115465at2759"/>
<dbReference type="GO" id="GO:0005737">
    <property type="term" value="C:cytoplasm"/>
    <property type="evidence" value="ECO:0007669"/>
    <property type="project" value="TreeGrafter"/>
</dbReference>
<dbReference type="EMBL" id="MU825421">
    <property type="protein sequence ID" value="KAJ7390013.1"/>
    <property type="molecule type" value="Genomic_DNA"/>
</dbReference>
<evidence type="ECO:0000259" key="1">
    <source>
        <dbReference type="Pfam" id="PF23277"/>
    </source>
</evidence>
<dbReference type="PANTHER" id="PTHR46348">
    <property type="entry name" value="DELETED IN LUNG AND ESOPHAGEAL CANCER PROTEIN 1"/>
    <property type="match status" value="1"/>
</dbReference>